<feature type="domain" description="Xylose isomerase-like TIM barrel" evidence="1">
    <location>
        <begin position="75"/>
        <end position="267"/>
    </location>
</feature>
<comment type="caution">
    <text evidence="2">The sequence shown here is derived from an EMBL/GenBank/DDBJ whole genome shotgun (WGS) entry which is preliminary data.</text>
</comment>
<accession>A0A0R1LV32</accession>
<sequence>MKGLTSMAKLALPARPGKVQLGLKAGADPTQLLDRLKYRPEVFEFFTSEADFTPTAFRTFKAKVQFVQTNVTRKIVIHHPMKFHDQHLDQLLDAHREPQAYAFFQQSTAQLLDLANDLNVRILVHGGYGGAESQQLIDEYPSLVAARATVFDHLDQLVAQGNGHVMIENGITASFMYGDPQIDDTILAHHWPLVCDLSHVFIGLHGDMDRTMAALTKLKPLIRHYHLVDSLGQRHDSLPLGAGLIDWRRVLPALNPQATMIYEVPDETDATCANMLRSYHYLRGLEVQQLESGR</sequence>
<dbReference type="Gene3D" id="3.20.20.150">
    <property type="entry name" value="Divalent-metal-dependent TIM barrel enzymes"/>
    <property type="match status" value="1"/>
</dbReference>
<dbReference type="AlphaFoldDB" id="A0A0R1LV32"/>
<dbReference type="SUPFAM" id="SSF51658">
    <property type="entry name" value="Xylose isomerase-like"/>
    <property type="match status" value="1"/>
</dbReference>
<keyword evidence="3" id="KW-1185">Reference proteome</keyword>
<dbReference type="EMBL" id="AZDV01000009">
    <property type="protein sequence ID" value="KRK95415.1"/>
    <property type="molecule type" value="Genomic_DNA"/>
</dbReference>
<dbReference type="STRING" id="1423715.FD25_GL001535"/>
<proteinExistence type="predicted"/>
<evidence type="ECO:0000313" key="3">
    <source>
        <dbReference type="Proteomes" id="UP000051955"/>
    </source>
</evidence>
<name>A0A0R1LV32_9LACO</name>
<protein>
    <recommendedName>
        <fullName evidence="1">Xylose isomerase-like TIM barrel domain-containing protein</fullName>
    </recommendedName>
</protein>
<gene>
    <name evidence="2" type="ORF">FD25_GL001535</name>
</gene>
<dbReference type="InterPro" id="IPR013022">
    <property type="entry name" value="Xyl_isomerase-like_TIM-brl"/>
</dbReference>
<organism evidence="2 3">
    <name type="scientific">Levilactobacillus acidifarinae DSM 19394 = JCM 15949</name>
    <dbReference type="NCBI Taxonomy" id="1423715"/>
    <lineage>
        <taxon>Bacteria</taxon>
        <taxon>Bacillati</taxon>
        <taxon>Bacillota</taxon>
        <taxon>Bacilli</taxon>
        <taxon>Lactobacillales</taxon>
        <taxon>Lactobacillaceae</taxon>
        <taxon>Levilactobacillus</taxon>
    </lineage>
</organism>
<dbReference type="PATRIC" id="fig|1423715.3.peg.1570"/>
<reference evidence="2 3" key="1">
    <citation type="journal article" date="2015" name="Genome Announc.">
        <title>Expanding the biotechnology potential of lactobacilli through comparative genomics of 213 strains and associated genera.</title>
        <authorList>
            <person name="Sun Z."/>
            <person name="Harris H.M."/>
            <person name="McCann A."/>
            <person name="Guo C."/>
            <person name="Argimon S."/>
            <person name="Zhang W."/>
            <person name="Yang X."/>
            <person name="Jeffery I.B."/>
            <person name="Cooney J.C."/>
            <person name="Kagawa T.F."/>
            <person name="Liu W."/>
            <person name="Song Y."/>
            <person name="Salvetti E."/>
            <person name="Wrobel A."/>
            <person name="Rasinkangas P."/>
            <person name="Parkhill J."/>
            <person name="Rea M.C."/>
            <person name="O'Sullivan O."/>
            <person name="Ritari J."/>
            <person name="Douillard F.P."/>
            <person name="Paul Ross R."/>
            <person name="Yang R."/>
            <person name="Briner A.E."/>
            <person name="Felis G.E."/>
            <person name="de Vos W.M."/>
            <person name="Barrangou R."/>
            <person name="Klaenhammer T.R."/>
            <person name="Caufield P.W."/>
            <person name="Cui Y."/>
            <person name="Zhang H."/>
            <person name="O'Toole P.W."/>
        </authorList>
    </citation>
    <scope>NUCLEOTIDE SEQUENCE [LARGE SCALE GENOMIC DNA]</scope>
    <source>
        <strain evidence="2 3">DSM 19394</strain>
    </source>
</reference>
<dbReference type="Pfam" id="PF01261">
    <property type="entry name" value="AP_endonuc_2"/>
    <property type="match status" value="1"/>
</dbReference>
<evidence type="ECO:0000313" key="2">
    <source>
        <dbReference type="EMBL" id="KRK95415.1"/>
    </source>
</evidence>
<dbReference type="Proteomes" id="UP000051955">
    <property type="component" value="Unassembled WGS sequence"/>
</dbReference>
<evidence type="ECO:0000259" key="1">
    <source>
        <dbReference type="Pfam" id="PF01261"/>
    </source>
</evidence>
<dbReference type="InterPro" id="IPR036237">
    <property type="entry name" value="Xyl_isomerase-like_sf"/>
</dbReference>